<feature type="compositionally biased region" description="Low complexity" evidence="1">
    <location>
        <begin position="718"/>
        <end position="735"/>
    </location>
</feature>
<feature type="compositionally biased region" description="Low complexity" evidence="1">
    <location>
        <begin position="614"/>
        <end position="628"/>
    </location>
</feature>
<feature type="compositionally biased region" description="Low complexity" evidence="1">
    <location>
        <begin position="371"/>
        <end position="383"/>
    </location>
</feature>
<sequence length="898" mass="97256">MAKLKKSLKQEQRRSKHQVAKLTPAEIRSLNHSASVSKSGSIRSIDGQSIHRVASNTPPLTPDHLSSSQQAHAQRRRSSADLPTPPVSPDWERRGSNSSTRHIHAPRPISHTQAMQLANASSHARPPSATSYRGVATYRGPEITRTGSLTMLHTPSQQIVSNPLSQFSRPRQSTLTSSPQKTSPEQRFAEEDTVSPAVSKQRHQSLNATSKGPSRDHSPIRPSDSPVSMEDGKVPELVNAESATSGEVPVVHVTPEAKTDGKQDDASEKSKKQKLNWRKSFTGSERDPELAPLRKEHRRRSMISPKQGYCLHAVAYTDTKPRDPPQLRDTLKDELPSAKTAEYAKSDQKPGTVETEYEQHPAVRPLSIDGSRSIKSASDTSSSKKGKEREDVPGVENDSDSTSLSSSVPSYQRCSCCGRIAKPGGFETELSPVPENENAKTNTSFEAKRMSADARRRSGSVDQAPKKFVPIYPSDKQNQTKQARNERSKESIPSVAGSEPPARPIGVGVTKLGDVIGPSSTPLAIMPKSKEKPRFVRFASLHMKKEDMEEDVKQQQDSTRNFVEPHQLQRFGSLYGRNNAQQGQQQGQQEGQNKPALQQQSAYPPQQRSSYAHQTQRQRQSFSQSNGQHPLRSSISAYENDTLSTPIPNNYGQSPSNASVDAVEKPLGDSPSSSENRLPESPGDTISDNDGMAVDLSSFDGSFVQRSLSRSATVMRNASSAQTSNGLSSSNSTRSINEPNIGRAIAPPPGSTTASAPWPTSPNGKPNFSRPLTPQQPAKIDTSMSAKSYYNSSISSSPFTGATDPRSFSSPYGSTPTPIDTNVASASSTMAHKPGTIVKHLPSAHMSATSSPTSANSTGPLRLGDWVLPQSQRTTSASDGSKYSARDSMNSEQRGIAT</sequence>
<feature type="compositionally biased region" description="Basic and acidic residues" evidence="1">
    <location>
        <begin position="255"/>
        <end position="270"/>
    </location>
</feature>
<feature type="region of interest" description="Disordered" evidence="1">
    <location>
        <begin position="1"/>
        <end position="139"/>
    </location>
</feature>
<feature type="compositionally biased region" description="Low complexity" evidence="1">
    <location>
        <begin position="581"/>
        <end position="592"/>
    </location>
</feature>
<gene>
    <name evidence="2" type="ORF">OHC33_004011</name>
</gene>
<accession>A0AAN8EGU2</accession>
<dbReference type="AlphaFoldDB" id="A0AAN8EGU2"/>
<proteinExistence type="predicted"/>
<feature type="compositionally biased region" description="Polar residues" evidence="1">
    <location>
        <begin position="806"/>
        <end position="823"/>
    </location>
</feature>
<feature type="compositionally biased region" description="Low complexity" evidence="1">
    <location>
        <begin position="847"/>
        <end position="858"/>
    </location>
</feature>
<feature type="compositionally biased region" description="Polar residues" evidence="1">
    <location>
        <begin position="631"/>
        <end position="659"/>
    </location>
</feature>
<organism evidence="2 3">
    <name type="scientific">Knufia fluminis</name>
    <dbReference type="NCBI Taxonomy" id="191047"/>
    <lineage>
        <taxon>Eukaryota</taxon>
        <taxon>Fungi</taxon>
        <taxon>Dikarya</taxon>
        <taxon>Ascomycota</taxon>
        <taxon>Pezizomycotina</taxon>
        <taxon>Eurotiomycetes</taxon>
        <taxon>Chaetothyriomycetidae</taxon>
        <taxon>Chaetothyriales</taxon>
        <taxon>Trichomeriaceae</taxon>
        <taxon>Knufia</taxon>
    </lineage>
</organism>
<feature type="compositionally biased region" description="Polar residues" evidence="1">
    <location>
        <begin position="54"/>
        <end position="72"/>
    </location>
</feature>
<keyword evidence="3" id="KW-1185">Reference proteome</keyword>
<comment type="caution">
    <text evidence="2">The sequence shown here is derived from an EMBL/GenBank/DDBJ whole genome shotgun (WGS) entry which is preliminary data.</text>
</comment>
<feature type="region of interest" description="Disordered" evidence="1">
    <location>
        <begin position="714"/>
        <end position="823"/>
    </location>
</feature>
<feature type="compositionally biased region" description="Polar residues" evidence="1">
    <location>
        <begin position="595"/>
        <end position="613"/>
    </location>
</feature>
<feature type="compositionally biased region" description="Low complexity" evidence="1">
    <location>
        <begin position="783"/>
        <end position="797"/>
    </location>
</feature>
<feature type="region of interest" description="Disordered" evidence="1">
    <location>
        <begin position="160"/>
        <end position="412"/>
    </location>
</feature>
<evidence type="ECO:0000256" key="1">
    <source>
        <dbReference type="SAM" id="MobiDB-lite"/>
    </source>
</evidence>
<evidence type="ECO:0000313" key="2">
    <source>
        <dbReference type="EMBL" id="KAK5955329.1"/>
    </source>
</evidence>
<evidence type="ECO:0000313" key="3">
    <source>
        <dbReference type="Proteomes" id="UP001316803"/>
    </source>
</evidence>
<feature type="compositionally biased region" description="Low complexity" evidence="1">
    <location>
        <begin position="400"/>
        <end position="410"/>
    </location>
</feature>
<protein>
    <submittedName>
        <fullName evidence="2">Uncharacterized protein</fullName>
    </submittedName>
</protein>
<reference evidence="2 3" key="1">
    <citation type="submission" date="2022-12" db="EMBL/GenBank/DDBJ databases">
        <title>Genomic features and morphological characterization of a novel Knufia sp. strain isolated from spacecraft assembly facility.</title>
        <authorList>
            <person name="Teixeira M."/>
            <person name="Chander A.M."/>
            <person name="Stajich J.E."/>
            <person name="Venkateswaran K."/>
        </authorList>
    </citation>
    <scope>NUCLEOTIDE SEQUENCE [LARGE SCALE GENOMIC DNA]</scope>
    <source>
        <strain evidence="2 3">FJI-L2-BK-P2</strain>
    </source>
</reference>
<feature type="compositionally biased region" description="Polar residues" evidence="1">
    <location>
        <begin position="869"/>
        <end position="898"/>
    </location>
</feature>
<feature type="compositionally biased region" description="Low complexity" evidence="1">
    <location>
        <begin position="751"/>
        <end position="762"/>
    </location>
</feature>
<feature type="compositionally biased region" description="Polar residues" evidence="1">
    <location>
        <begin position="110"/>
        <end position="122"/>
    </location>
</feature>
<feature type="compositionally biased region" description="Basic and acidic residues" evidence="1">
    <location>
        <begin position="319"/>
        <end position="348"/>
    </location>
</feature>
<dbReference type="EMBL" id="JAKLMC020000007">
    <property type="protein sequence ID" value="KAK5955329.1"/>
    <property type="molecule type" value="Genomic_DNA"/>
</dbReference>
<feature type="region of interest" description="Disordered" evidence="1">
    <location>
        <begin position="424"/>
        <end position="693"/>
    </location>
</feature>
<feature type="compositionally biased region" description="Basic and acidic residues" evidence="1">
    <location>
        <begin position="446"/>
        <end position="456"/>
    </location>
</feature>
<feature type="compositionally biased region" description="Basic and acidic residues" evidence="1">
    <location>
        <begin position="543"/>
        <end position="554"/>
    </location>
</feature>
<feature type="compositionally biased region" description="Basic and acidic residues" evidence="1">
    <location>
        <begin position="284"/>
        <end position="294"/>
    </location>
</feature>
<feature type="region of interest" description="Disordered" evidence="1">
    <location>
        <begin position="844"/>
        <end position="898"/>
    </location>
</feature>
<feature type="compositionally biased region" description="Polar residues" evidence="1">
    <location>
        <begin position="763"/>
        <end position="776"/>
    </location>
</feature>
<feature type="compositionally biased region" description="Polar residues" evidence="1">
    <location>
        <begin position="160"/>
        <end position="185"/>
    </location>
</feature>
<dbReference type="Proteomes" id="UP001316803">
    <property type="component" value="Unassembled WGS sequence"/>
</dbReference>
<feature type="compositionally biased region" description="Polar residues" evidence="1">
    <location>
        <begin position="30"/>
        <end position="42"/>
    </location>
</feature>
<name>A0AAN8EGU2_9EURO</name>